<dbReference type="EMBL" id="SJTG01000004">
    <property type="protein sequence ID" value="TCI08350.1"/>
    <property type="molecule type" value="Genomic_DNA"/>
</dbReference>
<reference evidence="2 3" key="1">
    <citation type="submission" date="2019-02" db="EMBL/GenBank/DDBJ databases">
        <title>Dyella amyloliquefaciens sp. nov., isolated from forest soil.</title>
        <authorList>
            <person name="Gao Z.-H."/>
            <person name="Qiu L.-H."/>
        </authorList>
    </citation>
    <scope>NUCLEOTIDE SEQUENCE [LARGE SCALE GENOMIC DNA]</scope>
    <source>
        <strain evidence="2 3">KACC 12747</strain>
    </source>
</reference>
<comment type="caution">
    <text evidence="2">The sequence shown here is derived from an EMBL/GenBank/DDBJ whole genome shotgun (WGS) entry which is preliminary data.</text>
</comment>
<feature type="signal peptide" evidence="1">
    <location>
        <begin position="1"/>
        <end position="24"/>
    </location>
</feature>
<accession>A0A4R0YIS6</accession>
<evidence type="ECO:0000256" key="1">
    <source>
        <dbReference type="SAM" id="SignalP"/>
    </source>
</evidence>
<sequence length="340" mass="35678">MYVIPLRALAVALALLPCPAGLLAADAPPVQVIKRIPLGGTGGWDYLAVDPAHHHLFVSHGDRVIVVDTSDDHVVADIPDTQGVHGIAVAPELGQGFTSNGAANAVTVFDLASLKTLATIPGTGANPDAILFDPMSHDVFTFNGKAHSASVIDPEKRSVVATIDLPGKPEFAQADGAGHIFVNIEDRAEMVQIDALQRKVTRTWSLKPCESPSGLAMDKAHHRLFSVCDNETMVVSDATKGRVVAKLPIGQGPDAVSFDDDTGTIYTSNGHSGNLTVIHQDGVNRYHVVATVPTQVGARTQALDASAHRLYLSVGERSVAAAGKPATTEAGTFQVLVLGY</sequence>
<dbReference type="InterPro" id="IPR015943">
    <property type="entry name" value="WD40/YVTN_repeat-like_dom_sf"/>
</dbReference>
<dbReference type="Proteomes" id="UP000291822">
    <property type="component" value="Unassembled WGS sequence"/>
</dbReference>
<organism evidence="2 3">
    <name type="scientific">Dyella soli</name>
    <dbReference type="NCBI Taxonomy" id="522319"/>
    <lineage>
        <taxon>Bacteria</taxon>
        <taxon>Pseudomonadati</taxon>
        <taxon>Pseudomonadota</taxon>
        <taxon>Gammaproteobacteria</taxon>
        <taxon>Lysobacterales</taxon>
        <taxon>Rhodanobacteraceae</taxon>
        <taxon>Dyella</taxon>
    </lineage>
</organism>
<proteinExistence type="predicted"/>
<dbReference type="PANTHER" id="PTHR47197">
    <property type="entry name" value="PROTEIN NIRF"/>
    <property type="match status" value="1"/>
</dbReference>
<evidence type="ECO:0000313" key="3">
    <source>
        <dbReference type="Proteomes" id="UP000291822"/>
    </source>
</evidence>
<dbReference type="InterPro" id="IPR011048">
    <property type="entry name" value="Haem_d1_sf"/>
</dbReference>
<dbReference type="InterPro" id="IPR051200">
    <property type="entry name" value="Host-pathogen_enzymatic-act"/>
</dbReference>
<dbReference type="Gene3D" id="2.130.10.10">
    <property type="entry name" value="YVTN repeat-like/Quinoprotein amine dehydrogenase"/>
    <property type="match status" value="2"/>
</dbReference>
<protein>
    <submittedName>
        <fullName evidence="2">YncE family protein</fullName>
    </submittedName>
</protein>
<feature type="chain" id="PRO_5020848923" evidence="1">
    <location>
        <begin position="25"/>
        <end position="340"/>
    </location>
</feature>
<keyword evidence="1" id="KW-0732">Signal</keyword>
<dbReference type="SUPFAM" id="SSF51004">
    <property type="entry name" value="C-terminal (heme d1) domain of cytochrome cd1-nitrite reductase"/>
    <property type="match status" value="1"/>
</dbReference>
<evidence type="ECO:0000313" key="2">
    <source>
        <dbReference type="EMBL" id="TCI08350.1"/>
    </source>
</evidence>
<name>A0A4R0YIS6_9GAMM</name>
<dbReference type="AlphaFoldDB" id="A0A4R0YIS6"/>
<keyword evidence="3" id="KW-1185">Reference proteome</keyword>
<gene>
    <name evidence="2" type="ORF">EZM97_27330</name>
</gene>
<dbReference type="RefSeq" id="WP_131151709.1">
    <property type="nucleotide sequence ID" value="NZ_SJTG01000004.1"/>
</dbReference>
<dbReference type="PANTHER" id="PTHR47197:SF3">
    <property type="entry name" value="DIHYDRO-HEME D1 DEHYDROGENASE"/>
    <property type="match status" value="1"/>
</dbReference>